<dbReference type="KEGG" id="cep:Cri9333_1776"/>
<feature type="domain" description="Cyanobacterial aminoacyl-tRNA synthetase CAAD" evidence="4">
    <location>
        <begin position="60"/>
        <end position="144"/>
    </location>
</feature>
<dbReference type="EMBL" id="CP003620">
    <property type="protein sequence ID" value="AFZ12661.1"/>
    <property type="molecule type" value="Genomic_DNA"/>
</dbReference>
<sequence>MNTTEQQYQSPETTSPEPITKIDVTPVSGALTPVSTADQSTDEWREWGKQVSQILSELPEYLGQFFDDNKRAIISLGLLFAGIVSLKLTLAILAAINDIPLLAPTFELVGIGYTGWFVYRYLLQASTRQELSEEVKNFKSGILGGNSQAS</sequence>
<dbReference type="Proteomes" id="UP000010472">
    <property type="component" value="Chromosome"/>
</dbReference>
<evidence type="ECO:0000259" key="4">
    <source>
        <dbReference type="Pfam" id="PF14159"/>
    </source>
</evidence>
<feature type="transmembrane region" description="Helical" evidence="3">
    <location>
        <begin position="72"/>
        <end position="96"/>
    </location>
</feature>
<keyword evidence="3" id="KW-0812">Transmembrane</keyword>
<proteinExistence type="predicted"/>
<evidence type="ECO:0000256" key="1">
    <source>
        <dbReference type="ARBA" id="ARBA00004141"/>
    </source>
</evidence>
<feature type="compositionally biased region" description="Polar residues" evidence="2">
    <location>
        <begin position="1"/>
        <end position="17"/>
    </location>
</feature>
<evidence type="ECO:0000256" key="2">
    <source>
        <dbReference type="SAM" id="MobiDB-lite"/>
    </source>
</evidence>
<protein>
    <recommendedName>
        <fullName evidence="4">Cyanobacterial aminoacyl-tRNA synthetase CAAD domain-containing protein</fullName>
    </recommendedName>
</protein>
<comment type="subcellular location">
    <subcellularLocation>
        <location evidence="1">Membrane</location>
        <topology evidence="1">Multi-pass membrane protein</topology>
    </subcellularLocation>
</comment>
<dbReference type="AlphaFoldDB" id="K9VXH5"/>
<keyword evidence="3" id="KW-0472">Membrane</keyword>
<dbReference type="Pfam" id="PF14159">
    <property type="entry name" value="CAAD"/>
    <property type="match status" value="1"/>
</dbReference>
<evidence type="ECO:0000256" key="3">
    <source>
        <dbReference type="SAM" id="Phobius"/>
    </source>
</evidence>
<reference evidence="5 6" key="1">
    <citation type="submission" date="2012-06" db="EMBL/GenBank/DDBJ databases">
        <title>Finished chromosome of genome of Crinalium epipsammum PCC 9333.</title>
        <authorList>
            <consortium name="US DOE Joint Genome Institute"/>
            <person name="Gugger M."/>
            <person name="Coursin T."/>
            <person name="Rippka R."/>
            <person name="Tandeau De Marsac N."/>
            <person name="Huntemann M."/>
            <person name="Wei C.-L."/>
            <person name="Han J."/>
            <person name="Detter J.C."/>
            <person name="Han C."/>
            <person name="Tapia R."/>
            <person name="Davenport K."/>
            <person name="Daligault H."/>
            <person name="Erkkila T."/>
            <person name="Gu W."/>
            <person name="Munk A.C.C."/>
            <person name="Teshima H."/>
            <person name="Xu Y."/>
            <person name="Chain P."/>
            <person name="Chen A."/>
            <person name="Krypides N."/>
            <person name="Mavromatis K."/>
            <person name="Markowitz V."/>
            <person name="Szeto E."/>
            <person name="Ivanova N."/>
            <person name="Mikhailova N."/>
            <person name="Ovchinnikova G."/>
            <person name="Pagani I."/>
            <person name="Pati A."/>
            <person name="Goodwin L."/>
            <person name="Peters L."/>
            <person name="Pitluck S."/>
            <person name="Woyke T."/>
            <person name="Kerfeld C."/>
        </authorList>
    </citation>
    <scope>NUCLEOTIDE SEQUENCE [LARGE SCALE GENOMIC DNA]</scope>
    <source>
        <strain evidence="5 6">PCC 9333</strain>
    </source>
</reference>
<keyword evidence="3" id="KW-1133">Transmembrane helix</keyword>
<dbReference type="HOGENOM" id="CLU_137945_0_0_3"/>
<dbReference type="InterPro" id="IPR025564">
    <property type="entry name" value="CAAD_dom"/>
</dbReference>
<dbReference type="PANTHER" id="PTHR33222:SF4">
    <property type="entry name" value="PROTEIN CURVATURE THYLAKOID 1A, CHLOROPLASTIC"/>
    <property type="match status" value="1"/>
</dbReference>
<evidence type="ECO:0000313" key="5">
    <source>
        <dbReference type="EMBL" id="AFZ12661.1"/>
    </source>
</evidence>
<dbReference type="OrthoDB" id="459910at2"/>
<name>K9VXH5_9CYAN</name>
<dbReference type="InterPro" id="IPR033344">
    <property type="entry name" value="CURT1"/>
</dbReference>
<accession>K9VXH5</accession>
<gene>
    <name evidence="5" type="ORF">Cri9333_1776</name>
</gene>
<evidence type="ECO:0000313" key="6">
    <source>
        <dbReference type="Proteomes" id="UP000010472"/>
    </source>
</evidence>
<dbReference type="eggNOG" id="COG2815">
    <property type="taxonomic scope" value="Bacteria"/>
</dbReference>
<dbReference type="GO" id="GO:0009579">
    <property type="term" value="C:thylakoid"/>
    <property type="evidence" value="ECO:0007669"/>
    <property type="project" value="InterPro"/>
</dbReference>
<dbReference type="GO" id="GO:0016020">
    <property type="term" value="C:membrane"/>
    <property type="evidence" value="ECO:0007669"/>
    <property type="project" value="UniProtKB-SubCell"/>
</dbReference>
<organism evidence="5 6">
    <name type="scientific">Crinalium epipsammum PCC 9333</name>
    <dbReference type="NCBI Taxonomy" id="1173022"/>
    <lineage>
        <taxon>Bacteria</taxon>
        <taxon>Bacillati</taxon>
        <taxon>Cyanobacteriota</taxon>
        <taxon>Cyanophyceae</taxon>
        <taxon>Gomontiellales</taxon>
        <taxon>Gomontiellaceae</taxon>
        <taxon>Crinalium</taxon>
    </lineage>
</organism>
<dbReference type="RefSeq" id="WP_015202779.1">
    <property type="nucleotide sequence ID" value="NC_019753.1"/>
</dbReference>
<keyword evidence="6" id="KW-1185">Reference proteome</keyword>
<dbReference type="PATRIC" id="fig|1173022.3.peg.1920"/>
<feature type="region of interest" description="Disordered" evidence="2">
    <location>
        <begin position="1"/>
        <end position="22"/>
    </location>
</feature>
<feature type="transmembrane region" description="Helical" evidence="3">
    <location>
        <begin position="102"/>
        <end position="122"/>
    </location>
</feature>
<dbReference type="STRING" id="1173022.Cri9333_1776"/>
<dbReference type="PANTHER" id="PTHR33222">
    <property type="match status" value="1"/>
</dbReference>